<dbReference type="Gene3D" id="2.20.28.30">
    <property type="entry name" value="RNA polymerase ii, chain L"/>
    <property type="match status" value="1"/>
</dbReference>
<dbReference type="EMBL" id="JAVQLW010000001">
    <property type="protein sequence ID" value="MDS9466033.1"/>
    <property type="molecule type" value="Genomic_DNA"/>
</dbReference>
<comment type="caution">
    <text evidence="2">The sequence shown here is derived from an EMBL/GenBank/DDBJ whole genome shotgun (WGS) entry which is preliminary data.</text>
</comment>
<reference evidence="3" key="1">
    <citation type="submission" date="2023-07" db="EMBL/GenBank/DDBJ databases">
        <title>Paracoccus sp. MBLB3053 whole genome sequence.</title>
        <authorList>
            <person name="Hwang C.Y."/>
            <person name="Cho E.-S."/>
            <person name="Seo M.-J."/>
        </authorList>
    </citation>
    <scope>NUCLEOTIDE SEQUENCE [LARGE SCALE GENOMIC DNA]</scope>
    <source>
        <strain evidence="3">MBLB3053</strain>
    </source>
</reference>
<organism evidence="2 3">
    <name type="scientific">Paracoccus aurantius</name>
    <dbReference type="NCBI Taxonomy" id="3073814"/>
    <lineage>
        <taxon>Bacteria</taxon>
        <taxon>Pseudomonadati</taxon>
        <taxon>Pseudomonadota</taxon>
        <taxon>Alphaproteobacteria</taxon>
        <taxon>Rhodobacterales</taxon>
        <taxon>Paracoccaceae</taxon>
        <taxon>Paracoccus</taxon>
    </lineage>
</organism>
<dbReference type="RefSeq" id="WP_311158228.1">
    <property type="nucleotide sequence ID" value="NZ_JAVQLW010000001.1"/>
</dbReference>
<evidence type="ECO:0000256" key="1">
    <source>
        <dbReference type="SAM" id="Phobius"/>
    </source>
</evidence>
<evidence type="ECO:0000313" key="3">
    <source>
        <dbReference type="Proteomes" id="UP001269144"/>
    </source>
</evidence>
<evidence type="ECO:0000313" key="2">
    <source>
        <dbReference type="EMBL" id="MDS9466033.1"/>
    </source>
</evidence>
<gene>
    <name evidence="2" type="ORF">RGQ15_00385</name>
</gene>
<sequence>MPTPPSEYRYPCENCGASLEFSPGQQRLHCPYCGHEQDISPGAARAPSRQSREGPWGDQMILRDPTTGRALQWDASHKAPELVELPLEQGLRIDRNSTLTETVRTLSCPNCGAKIEITSDSHASSCPFCATAVVTDTGSMRLLKPQGVLPFVIREEQAKAALESWLKGLWFAPSGLTAYARRGRRMNGIYSPFWTFDASTRSLYSGMRGDWYYETVWVTEEVNGRMQRVARQVRRTRWTSVSGQVARNFNDVLVLAASSLPRRITDALTPWDLSHLVTYQPEYLAGFMAEGYTIPLASGHQIARQEMSGVIAMDVRRAIGGNEQQIASIQTSHSDETFKHILLPVWTAAYRYNGKSYRFVVNGQSGRVQGERPWSVWKITLAVIVALLILMALLWLNESQNFVRVGQGSAYRMLPMDAAPGYHLPMTEATGPAAVAMMETKA</sequence>
<keyword evidence="3" id="KW-1185">Reference proteome</keyword>
<dbReference type="Proteomes" id="UP001269144">
    <property type="component" value="Unassembled WGS sequence"/>
</dbReference>
<dbReference type="PANTHER" id="PTHR37826:SF3">
    <property type="entry name" value="J DOMAIN-CONTAINING PROTEIN"/>
    <property type="match status" value="1"/>
</dbReference>
<keyword evidence="1" id="KW-1133">Transmembrane helix</keyword>
<feature type="transmembrane region" description="Helical" evidence="1">
    <location>
        <begin position="374"/>
        <end position="396"/>
    </location>
</feature>
<proteinExistence type="predicted"/>
<protein>
    <submittedName>
        <fullName evidence="2">Zinc ribbon domain-containing protein</fullName>
    </submittedName>
</protein>
<name>A0ABU2HLX6_9RHOB</name>
<accession>A0ABU2HLX6</accession>
<dbReference type="PANTHER" id="PTHR37826">
    <property type="entry name" value="FLOTILLIN BAND_7_5 DOMAIN PROTEIN"/>
    <property type="match status" value="1"/>
</dbReference>
<keyword evidence="1" id="KW-0472">Membrane</keyword>
<keyword evidence="1" id="KW-0812">Transmembrane</keyword>